<dbReference type="InterPro" id="IPR017451">
    <property type="entry name" value="F-box-assoc_interact_dom"/>
</dbReference>
<dbReference type="SUPFAM" id="SSF81383">
    <property type="entry name" value="F-box domain"/>
    <property type="match status" value="1"/>
</dbReference>
<dbReference type="InterPro" id="IPR036047">
    <property type="entry name" value="F-box-like_dom_sf"/>
</dbReference>
<dbReference type="InterPro" id="IPR006527">
    <property type="entry name" value="F-box-assoc_dom_typ1"/>
</dbReference>
<comment type="caution">
    <text evidence="3">The sequence shown here is derived from an EMBL/GenBank/DDBJ whole genome shotgun (WGS) entry which is preliminary data.</text>
</comment>
<dbReference type="InterPro" id="IPR011043">
    <property type="entry name" value="Gal_Oxase/kelch_b-propeller"/>
</dbReference>
<dbReference type="InterPro" id="IPR050796">
    <property type="entry name" value="SCF_F-box_component"/>
</dbReference>
<dbReference type="PANTHER" id="PTHR31672">
    <property type="entry name" value="BNACNNG10540D PROTEIN"/>
    <property type="match status" value="1"/>
</dbReference>
<evidence type="ECO:0000259" key="2">
    <source>
        <dbReference type="SMART" id="SM00256"/>
    </source>
</evidence>
<dbReference type="NCBIfam" id="TIGR01640">
    <property type="entry name" value="F_box_assoc_1"/>
    <property type="match status" value="1"/>
</dbReference>
<organism evidence="3">
    <name type="scientific">Tanacetum cinerariifolium</name>
    <name type="common">Dalmatian daisy</name>
    <name type="synonym">Chrysanthemum cinerariifolium</name>
    <dbReference type="NCBI Taxonomy" id="118510"/>
    <lineage>
        <taxon>Eukaryota</taxon>
        <taxon>Viridiplantae</taxon>
        <taxon>Streptophyta</taxon>
        <taxon>Embryophyta</taxon>
        <taxon>Tracheophyta</taxon>
        <taxon>Spermatophyta</taxon>
        <taxon>Magnoliopsida</taxon>
        <taxon>eudicotyledons</taxon>
        <taxon>Gunneridae</taxon>
        <taxon>Pentapetalae</taxon>
        <taxon>asterids</taxon>
        <taxon>campanulids</taxon>
        <taxon>Asterales</taxon>
        <taxon>Asteraceae</taxon>
        <taxon>Asteroideae</taxon>
        <taxon>Anthemideae</taxon>
        <taxon>Anthemidinae</taxon>
        <taxon>Tanacetum</taxon>
    </lineage>
</organism>
<gene>
    <name evidence="3" type="ORF">Tci_006254</name>
</gene>
<dbReference type="Pfam" id="PF07734">
    <property type="entry name" value="FBA_1"/>
    <property type="match status" value="1"/>
</dbReference>
<evidence type="ECO:0000313" key="3">
    <source>
        <dbReference type="EMBL" id="GEU34276.1"/>
    </source>
</evidence>
<name>A0A6L2JBM7_TANCI</name>
<dbReference type="InterPro" id="IPR001810">
    <property type="entry name" value="F-box_dom"/>
</dbReference>
<dbReference type="SMART" id="SM00256">
    <property type="entry name" value="FBOX"/>
    <property type="match status" value="1"/>
</dbReference>
<sequence>MSDEPPLLLEILSRLPVKTLLRCRSVSNDWRELIDSPDFVKIHLNQSKGTYNVLTFLRRYDSILSSHSLSLNSRPTFVKVEPPFNLTGFFPRDLGSCNGLICLSWGKSNQELSLWNPSTKKHKWIPTMPIHYPPHTENNRIVDTLRYDNANDDYKVVRLLQFSASKLGSCDYKVLVYSLKLNVWQNVEHDFPYCTQRVYCNAPMSHSVCVGGAIHWSLLRKDDLHQNHVLVAFDLASQSFRSVPQPHYTALYMSIDVGILGGCLCLVGIPEEDIDYVDIWMMKEYGVKESWMKLLTISDMSYYLSSVSMYNSILPTFRLFIGRAILHSIDLGYHELELFQAVNDQHISRSSAQQPLGSIHDHTKRTKARQHNS</sequence>
<feature type="region of interest" description="Disordered" evidence="1">
    <location>
        <begin position="350"/>
        <end position="373"/>
    </location>
</feature>
<dbReference type="Pfam" id="PF00646">
    <property type="entry name" value="F-box"/>
    <property type="match status" value="1"/>
</dbReference>
<dbReference type="SUPFAM" id="SSF50965">
    <property type="entry name" value="Galactose oxidase, central domain"/>
    <property type="match status" value="1"/>
</dbReference>
<proteinExistence type="predicted"/>
<feature type="domain" description="F-box" evidence="2">
    <location>
        <begin position="1"/>
        <end position="43"/>
    </location>
</feature>
<dbReference type="Gene3D" id="1.20.1280.50">
    <property type="match status" value="1"/>
</dbReference>
<dbReference type="EMBL" id="BKCJ010000559">
    <property type="protein sequence ID" value="GEU34276.1"/>
    <property type="molecule type" value="Genomic_DNA"/>
</dbReference>
<protein>
    <recommendedName>
        <fullName evidence="2">F-box domain-containing protein</fullName>
    </recommendedName>
</protein>
<feature type="compositionally biased region" description="Basic residues" evidence="1">
    <location>
        <begin position="362"/>
        <end position="373"/>
    </location>
</feature>
<reference evidence="3" key="1">
    <citation type="journal article" date="2019" name="Sci. Rep.">
        <title>Draft genome of Tanacetum cinerariifolium, the natural source of mosquito coil.</title>
        <authorList>
            <person name="Yamashiro T."/>
            <person name="Shiraishi A."/>
            <person name="Satake H."/>
            <person name="Nakayama K."/>
        </authorList>
    </citation>
    <scope>NUCLEOTIDE SEQUENCE</scope>
</reference>
<accession>A0A6L2JBM7</accession>
<dbReference type="PANTHER" id="PTHR31672:SF13">
    <property type="entry name" value="F-BOX PROTEIN CPR30-LIKE"/>
    <property type="match status" value="1"/>
</dbReference>
<dbReference type="AlphaFoldDB" id="A0A6L2JBM7"/>
<evidence type="ECO:0000256" key="1">
    <source>
        <dbReference type="SAM" id="MobiDB-lite"/>
    </source>
</evidence>